<name>A0A0R0HVV7_SOYBN</name>
<dbReference type="EnsemblPlants" id="KRH30644">
    <property type="protein sequence ID" value="KRH30644"/>
    <property type="gene ID" value="GLYMA_11G197800"/>
</dbReference>
<dbReference type="InterPro" id="IPR051382">
    <property type="entry name" value="CYP450_AA/FA_Hydroxylases"/>
</dbReference>
<dbReference type="GO" id="GO:0004497">
    <property type="term" value="F:monooxygenase activity"/>
    <property type="evidence" value="ECO:0007669"/>
    <property type="project" value="UniProtKB-KW"/>
</dbReference>
<evidence type="ECO:0008006" key="7">
    <source>
        <dbReference type="Google" id="ProtNLM"/>
    </source>
</evidence>
<comment type="cofactor">
    <cofactor evidence="1">
        <name>heme</name>
        <dbReference type="ChEBI" id="CHEBI:30413"/>
    </cofactor>
</comment>
<dbReference type="Gramene" id="KRH30644">
    <property type="protein sequence ID" value="KRH30644"/>
    <property type="gene ID" value="GLYMA_11G197800"/>
</dbReference>
<evidence type="ECO:0000313" key="4">
    <source>
        <dbReference type="EMBL" id="KRH30644.1"/>
    </source>
</evidence>
<dbReference type="EMBL" id="CM000844">
    <property type="protein sequence ID" value="KRH30644.1"/>
    <property type="molecule type" value="Genomic_DNA"/>
</dbReference>
<feature type="binding site" description="axial binding residue" evidence="1">
    <location>
        <position position="215"/>
    </location>
    <ligand>
        <name>heme</name>
        <dbReference type="ChEBI" id="CHEBI:30413"/>
    </ligand>
    <ligandPart>
        <name>Fe</name>
        <dbReference type="ChEBI" id="CHEBI:18248"/>
    </ligandPart>
</feature>
<dbReference type="SMR" id="A0A0R0HVV7"/>
<accession>A0A0R0HVV7</accession>
<evidence type="ECO:0000256" key="1">
    <source>
        <dbReference type="PIRSR" id="PIRSR602401-1"/>
    </source>
</evidence>
<dbReference type="OMA" id="MINEPHI"/>
<keyword evidence="1 2" id="KW-0479">Metal-binding</keyword>
<comment type="similarity">
    <text evidence="2">Belongs to the cytochrome P450 family.</text>
</comment>
<proteinExistence type="inferred from homology"/>
<dbReference type="InterPro" id="IPR002401">
    <property type="entry name" value="Cyt_P450_E_grp-I"/>
</dbReference>
<reference evidence="4" key="3">
    <citation type="submission" date="2018-07" db="EMBL/GenBank/DDBJ databases">
        <title>WGS assembly of Glycine max.</title>
        <authorList>
            <person name="Schmutz J."/>
            <person name="Cannon S."/>
            <person name="Schlueter J."/>
            <person name="Ma J."/>
            <person name="Mitros T."/>
            <person name="Nelson W."/>
            <person name="Hyten D."/>
            <person name="Song Q."/>
            <person name="Thelen J."/>
            <person name="Cheng J."/>
            <person name="Xu D."/>
            <person name="Hellsten U."/>
            <person name="May G."/>
            <person name="Yu Y."/>
            <person name="Sakurai T."/>
            <person name="Umezawa T."/>
            <person name="Bhattacharyya M."/>
            <person name="Sandhu D."/>
            <person name="Valliyodan B."/>
            <person name="Lindquist E."/>
            <person name="Peto M."/>
            <person name="Grant D."/>
            <person name="Shu S."/>
            <person name="Goodstein D."/>
            <person name="Barry K."/>
            <person name="Futrell-Griggs M."/>
            <person name="Abernathy B."/>
            <person name="Du J."/>
            <person name="Tian Z."/>
            <person name="Zhu L."/>
            <person name="Gill N."/>
            <person name="Joshi T."/>
            <person name="Libault M."/>
            <person name="Sethuraman A."/>
            <person name="Zhang X."/>
            <person name="Shinozaki K."/>
            <person name="Nguyen H."/>
            <person name="Wing R."/>
            <person name="Cregan P."/>
            <person name="Specht J."/>
            <person name="Grimwood J."/>
            <person name="Rokhsar D."/>
            <person name="Stacey G."/>
            <person name="Shoemaker R."/>
            <person name="Jackson S."/>
        </authorList>
    </citation>
    <scope>NUCLEOTIDE SEQUENCE</scope>
    <source>
        <tissue evidence="4">Callus</tissue>
    </source>
</reference>
<dbReference type="Gene3D" id="1.10.630.10">
    <property type="entry name" value="Cytochrome P450"/>
    <property type="match status" value="1"/>
</dbReference>
<protein>
    <recommendedName>
        <fullName evidence="7">Cytochrome P450</fullName>
    </recommendedName>
</protein>
<keyword evidence="1 2" id="KW-0349">Heme</keyword>
<organism evidence="4">
    <name type="scientific">Glycine max</name>
    <name type="common">Soybean</name>
    <name type="synonym">Glycine hispida</name>
    <dbReference type="NCBI Taxonomy" id="3847"/>
    <lineage>
        <taxon>Eukaryota</taxon>
        <taxon>Viridiplantae</taxon>
        <taxon>Streptophyta</taxon>
        <taxon>Embryophyta</taxon>
        <taxon>Tracheophyta</taxon>
        <taxon>Spermatophyta</taxon>
        <taxon>Magnoliopsida</taxon>
        <taxon>eudicotyledons</taxon>
        <taxon>Gunneridae</taxon>
        <taxon>Pentapetalae</taxon>
        <taxon>rosids</taxon>
        <taxon>fabids</taxon>
        <taxon>Fabales</taxon>
        <taxon>Fabaceae</taxon>
        <taxon>Papilionoideae</taxon>
        <taxon>50 kb inversion clade</taxon>
        <taxon>NPAAA clade</taxon>
        <taxon>indigoferoid/millettioid clade</taxon>
        <taxon>Phaseoleae</taxon>
        <taxon>Glycine</taxon>
        <taxon>Glycine subgen. Soja</taxon>
    </lineage>
</organism>
<dbReference type="GO" id="GO:0020037">
    <property type="term" value="F:heme binding"/>
    <property type="evidence" value="ECO:0007669"/>
    <property type="project" value="InterPro"/>
</dbReference>
<dbReference type="InParanoid" id="A0A0R0HVV7"/>
<dbReference type="STRING" id="3847.A0A0R0HVV7"/>
<dbReference type="PRINTS" id="PR00463">
    <property type="entry name" value="EP450I"/>
</dbReference>
<dbReference type="PANTHER" id="PTHR47949:SF4">
    <property type="entry name" value="TYROSINE N-MONOOXYGENASE"/>
    <property type="match status" value="1"/>
</dbReference>
<dbReference type="SUPFAM" id="SSF48264">
    <property type="entry name" value="Cytochrome P450"/>
    <property type="match status" value="1"/>
</dbReference>
<feature type="region of interest" description="Disordered" evidence="3">
    <location>
        <begin position="1"/>
        <end position="20"/>
    </location>
</feature>
<dbReference type="Proteomes" id="UP000008827">
    <property type="component" value="Chromosome 11"/>
</dbReference>
<keyword evidence="1 2" id="KW-0408">Iron</keyword>
<sequence>MKHTYRRTKQQNPRNRESVGKAVADNNDILNFGEAGERSPTGGLANASHVKGDSCVTIESQARNDSFEETLATTQNRIQELMMAAVDNPANASEWALAEMINQPKLLQKAIEVLDNVVGKKRLVQESDIPKLNFVKACAKVSFRLHPIVPFNISHVYMKETVVANYLIPKDSYVLLSIRGLGRNPKVWNEPLKFKPERHLKNDGFITFSTGRRSCPGVMLGTTITVMLLARNMFLAEPLVAVAKPGLATELYTMKLSEHL</sequence>
<dbReference type="Pfam" id="PF00067">
    <property type="entry name" value="p450"/>
    <property type="match status" value="1"/>
</dbReference>
<dbReference type="PROSITE" id="PS00086">
    <property type="entry name" value="CYTOCHROME_P450"/>
    <property type="match status" value="1"/>
</dbReference>
<dbReference type="AlphaFoldDB" id="A0A0R0HVV7"/>
<keyword evidence="2" id="KW-0503">Monooxygenase</keyword>
<reference evidence="4 5" key="1">
    <citation type="journal article" date="2010" name="Nature">
        <title>Genome sequence of the palaeopolyploid soybean.</title>
        <authorList>
            <person name="Schmutz J."/>
            <person name="Cannon S.B."/>
            <person name="Schlueter J."/>
            <person name="Ma J."/>
            <person name="Mitros T."/>
            <person name="Nelson W."/>
            <person name="Hyten D.L."/>
            <person name="Song Q."/>
            <person name="Thelen J.J."/>
            <person name="Cheng J."/>
            <person name="Xu D."/>
            <person name="Hellsten U."/>
            <person name="May G.D."/>
            <person name="Yu Y."/>
            <person name="Sakurai T."/>
            <person name="Umezawa T."/>
            <person name="Bhattacharyya M.K."/>
            <person name="Sandhu D."/>
            <person name="Valliyodan B."/>
            <person name="Lindquist E."/>
            <person name="Peto M."/>
            <person name="Grant D."/>
            <person name="Shu S."/>
            <person name="Goodstein D."/>
            <person name="Barry K."/>
            <person name="Futrell-Griggs M."/>
            <person name="Abernathy B."/>
            <person name="Du J."/>
            <person name="Tian Z."/>
            <person name="Zhu L."/>
            <person name="Gill N."/>
            <person name="Joshi T."/>
            <person name="Libault M."/>
            <person name="Sethuraman A."/>
            <person name="Zhang X.-C."/>
            <person name="Shinozaki K."/>
            <person name="Nguyen H.T."/>
            <person name="Wing R.A."/>
            <person name="Cregan P."/>
            <person name="Specht J."/>
            <person name="Grimwood J."/>
            <person name="Rokhsar D."/>
            <person name="Stacey G."/>
            <person name="Shoemaker R.C."/>
            <person name="Jackson S.A."/>
        </authorList>
    </citation>
    <scope>NUCLEOTIDE SEQUENCE</scope>
    <source>
        <strain evidence="5">cv. Williams 82</strain>
        <tissue evidence="4">Callus</tissue>
    </source>
</reference>
<gene>
    <name evidence="4" type="ORF">GLYMA_11G197800</name>
</gene>
<dbReference type="PANTHER" id="PTHR47949">
    <property type="entry name" value="CYTOCHROME P450 703A2-RELATED-RELATED"/>
    <property type="match status" value="1"/>
</dbReference>
<dbReference type="InterPro" id="IPR036396">
    <property type="entry name" value="Cyt_P450_sf"/>
</dbReference>
<dbReference type="InterPro" id="IPR001128">
    <property type="entry name" value="Cyt_P450"/>
</dbReference>
<reference evidence="5" key="2">
    <citation type="submission" date="2018-02" db="UniProtKB">
        <authorList>
            <consortium name="EnsemblPlants"/>
        </authorList>
    </citation>
    <scope>IDENTIFICATION</scope>
    <source>
        <strain evidence="5">Williams 82</strain>
    </source>
</reference>
<evidence type="ECO:0000256" key="3">
    <source>
        <dbReference type="SAM" id="MobiDB-lite"/>
    </source>
</evidence>
<keyword evidence="2" id="KW-0560">Oxidoreductase</keyword>
<evidence type="ECO:0000313" key="5">
    <source>
        <dbReference type="EnsemblPlants" id="KRH30644"/>
    </source>
</evidence>
<dbReference type="GO" id="GO:0016705">
    <property type="term" value="F:oxidoreductase activity, acting on paired donors, with incorporation or reduction of molecular oxygen"/>
    <property type="evidence" value="ECO:0007669"/>
    <property type="project" value="InterPro"/>
</dbReference>
<evidence type="ECO:0000256" key="2">
    <source>
        <dbReference type="RuleBase" id="RU000461"/>
    </source>
</evidence>
<dbReference type="GO" id="GO:0005506">
    <property type="term" value="F:iron ion binding"/>
    <property type="evidence" value="ECO:0007669"/>
    <property type="project" value="InterPro"/>
</dbReference>
<dbReference type="InterPro" id="IPR017972">
    <property type="entry name" value="Cyt_P450_CS"/>
</dbReference>
<keyword evidence="6" id="KW-1185">Reference proteome</keyword>
<evidence type="ECO:0000313" key="6">
    <source>
        <dbReference type="Proteomes" id="UP000008827"/>
    </source>
</evidence>